<organism evidence="1 2">
    <name type="scientific">Caerostris darwini</name>
    <dbReference type="NCBI Taxonomy" id="1538125"/>
    <lineage>
        <taxon>Eukaryota</taxon>
        <taxon>Metazoa</taxon>
        <taxon>Ecdysozoa</taxon>
        <taxon>Arthropoda</taxon>
        <taxon>Chelicerata</taxon>
        <taxon>Arachnida</taxon>
        <taxon>Araneae</taxon>
        <taxon>Araneomorphae</taxon>
        <taxon>Entelegynae</taxon>
        <taxon>Araneoidea</taxon>
        <taxon>Araneidae</taxon>
        <taxon>Caerostris</taxon>
    </lineage>
</organism>
<accession>A0AAV4PDU7</accession>
<name>A0AAV4PDU7_9ARAC</name>
<comment type="caution">
    <text evidence="1">The sequence shown here is derived from an EMBL/GenBank/DDBJ whole genome shotgun (WGS) entry which is preliminary data.</text>
</comment>
<reference evidence="1 2" key="1">
    <citation type="submission" date="2021-06" db="EMBL/GenBank/DDBJ databases">
        <title>Caerostris darwini draft genome.</title>
        <authorList>
            <person name="Kono N."/>
            <person name="Arakawa K."/>
        </authorList>
    </citation>
    <scope>NUCLEOTIDE SEQUENCE [LARGE SCALE GENOMIC DNA]</scope>
</reference>
<proteinExistence type="predicted"/>
<dbReference type="Proteomes" id="UP001054837">
    <property type="component" value="Unassembled WGS sequence"/>
</dbReference>
<gene>
    <name evidence="1" type="ORF">CDAR_92491</name>
</gene>
<dbReference type="AlphaFoldDB" id="A0AAV4PDU7"/>
<protein>
    <submittedName>
        <fullName evidence="1">Uncharacterized protein</fullName>
    </submittedName>
</protein>
<evidence type="ECO:0000313" key="1">
    <source>
        <dbReference type="EMBL" id="GIX95296.1"/>
    </source>
</evidence>
<evidence type="ECO:0000313" key="2">
    <source>
        <dbReference type="Proteomes" id="UP001054837"/>
    </source>
</evidence>
<dbReference type="EMBL" id="BPLQ01002713">
    <property type="protein sequence ID" value="GIX95296.1"/>
    <property type="molecule type" value="Genomic_DNA"/>
</dbReference>
<sequence>MISALHFREARCFENFGGQLPKCFSNTHCMYDACVDSSFFVIVIASSCFLNRAAVSAIPARETSCCGKAAQEPVALTGFQGFGDLFVCWDTFGQPGIK</sequence>
<keyword evidence="2" id="KW-1185">Reference proteome</keyword>